<accession>A0A974PS87</accession>
<dbReference type="AlphaFoldDB" id="A0A974PS87"/>
<proteinExistence type="predicted"/>
<dbReference type="EMBL" id="CP063362">
    <property type="protein sequence ID" value="QRG08804.1"/>
    <property type="molecule type" value="Genomic_DNA"/>
</dbReference>
<gene>
    <name evidence="1" type="ORF">EZH22_11285</name>
</gene>
<dbReference type="Gene3D" id="2.40.10.270">
    <property type="entry name" value="Bacteriophage SPP1 head-tail adaptor protein"/>
    <property type="match status" value="1"/>
</dbReference>
<dbReference type="Pfam" id="PF05521">
    <property type="entry name" value="Phage_HCP"/>
    <property type="match status" value="1"/>
</dbReference>
<sequence length="110" mass="12438">MRDVAVRAGALLEKLTIERGEAATGAYRNQVTVWTPRFDIRAELLEDVREEEPTEAGSRITIKASFLIRYVADLKMTDRLIWGGERFNIVGLKVLGRRQAIQIDAKRIGP</sequence>
<dbReference type="KEGG" id="xdi:EZH22_11285"/>
<dbReference type="InterPro" id="IPR008767">
    <property type="entry name" value="Phage_SPP1_head-tail_adaptor"/>
</dbReference>
<protein>
    <submittedName>
        <fullName evidence="1">Head-tail adaptor protein</fullName>
    </submittedName>
</protein>
<dbReference type="RefSeq" id="WP_203195718.1">
    <property type="nucleotide sequence ID" value="NZ_CP063362.1"/>
</dbReference>
<dbReference type="Proteomes" id="UP000596427">
    <property type="component" value="Chromosome"/>
</dbReference>
<evidence type="ECO:0000313" key="2">
    <source>
        <dbReference type="Proteomes" id="UP000596427"/>
    </source>
</evidence>
<dbReference type="InterPro" id="IPR038666">
    <property type="entry name" value="SSP1_head-tail_sf"/>
</dbReference>
<organism evidence="1 2">
    <name type="scientific">Xanthobacter dioxanivorans</name>
    <dbReference type="NCBI Taxonomy" id="2528964"/>
    <lineage>
        <taxon>Bacteria</taxon>
        <taxon>Pseudomonadati</taxon>
        <taxon>Pseudomonadota</taxon>
        <taxon>Alphaproteobacteria</taxon>
        <taxon>Hyphomicrobiales</taxon>
        <taxon>Xanthobacteraceae</taxon>
        <taxon>Xanthobacter</taxon>
    </lineage>
</organism>
<reference evidence="1 2" key="1">
    <citation type="submission" date="2020-10" db="EMBL/GenBank/DDBJ databases">
        <title>Degradation of 1,4-Dioxane by Xanthobacter sp. YN2, via a Novel Group-2 Soluble Di-Iron Monooxygenase.</title>
        <authorList>
            <person name="Ma F."/>
            <person name="Wang Y."/>
            <person name="Yang J."/>
            <person name="Guo H."/>
            <person name="Su D."/>
            <person name="Yu L."/>
        </authorList>
    </citation>
    <scope>NUCLEOTIDE SEQUENCE [LARGE SCALE GENOMIC DNA]</scope>
    <source>
        <strain evidence="1 2">YN2</strain>
    </source>
</reference>
<name>A0A974PS87_9HYPH</name>
<evidence type="ECO:0000313" key="1">
    <source>
        <dbReference type="EMBL" id="QRG08804.1"/>
    </source>
</evidence>
<keyword evidence="2" id="KW-1185">Reference proteome</keyword>